<dbReference type="Proteomes" id="UP000799539">
    <property type="component" value="Unassembled WGS sequence"/>
</dbReference>
<feature type="compositionally biased region" description="Basic and acidic residues" evidence="2">
    <location>
        <begin position="241"/>
        <end position="250"/>
    </location>
</feature>
<dbReference type="OrthoDB" id="1862401at2759"/>
<evidence type="ECO:0000313" key="3">
    <source>
        <dbReference type="EMBL" id="KAF2211622.1"/>
    </source>
</evidence>
<name>A0A6A6FDZ7_9PEZI</name>
<protein>
    <submittedName>
        <fullName evidence="3">Uncharacterized protein</fullName>
    </submittedName>
</protein>
<dbReference type="EMBL" id="ML992676">
    <property type="protein sequence ID" value="KAF2211622.1"/>
    <property type="molecule type" value="Genomic_DNA"/>
</dbReference>
<evidence type="ECO:0000313" key="4">
    <source>
        <dbReference type="Proteomes" id="UP000799539"/>
    </source>
</evidence>
<evidence type="ECO:0000256" key="2">
    <source>
        <dbReference type="SAM" id="MobiDB-lite"/>
    </source>
</evidence>
<organism evidence="3 4">
    <name type="scientific">Cercospora zeae-maydis SCOH1-5</name>
    <dbReference type="NCBI Taxonomy" id="717836"/>
    <lineage>
        <taxon>Eukaryota</taxon>
        <taxon>Fungi</taxon>
        <taxon>Dikarya</taxon>
        <taxon>Ascomycota</taxon>
        <taxon>Pezizomycotina</taxon>
        <taxon>Dothideomycetes</taxon>
        <taxon>Dothideomycetidae</taxon>
        <taxon>Mycosphaerellales</taxon>
        <taxon>Mycosphaerellaceae</taxon>
        <taxon>Cercospora</taxon>
    </lineage>
</organism>
<feature type="region of interest" description="Disordered" evidence="2">
    <location>
        <begin position="234"/>
        <end position="272"/>
    </location>
</feature>
<sequence>MAEPISYRLSSLDQSAVRTYIRCCYCFPYRKGKAGVEDVVARLTDGMQRAVNRYPILAGSASANVEVMDVLPPNHAQPLRRETVSIGARFGPLLQSRRESTGSNTFALLDIREQGEQQDTEKGQSGQLEVLVRAEGLAVHPIVKHLSKADFPETYDALAARGMPPRALVGSHITSLPDSPDPAAGESPVFAVQATFNDGGLFVTVFLHHAVADERGMANIVRLMSSDQAFASADVSSDAVDQSRSRDRLSGSRGVKAKRSEETKHGRVQKPSNIPRAYNCHVLAFDLQKIRQTADLINERAALSPDEPCKTIAPLDCLVAILWKAMARGRNPRVKVEERQTSTCRVPIDMRMRLDPALGSGYFGNACLSAKATERLIRLGLPFDIGTLGHAAHLVHESTAESTETDLRGTIAAINSAPDVRGALDIGNRFNADVVITDWSGMPMGTAATLGLGLGAPQFVREASKECAGSGCILLPPREEVEMWEVVVQADDETMARVVEDEGLLPFVLHVA</sequence>
<dbReference type="Pfam" id="PF02458">
    <property type="entry name" value="Transferase"/>
    <property type="match status" value="1"/>
</dbReference>
<dbReference type="Gene3D" id="3.30.559.10">
    <property type="entry name" value="Chloramphenicol acetyltransferase-like domain"/>
    <property type="match status" value="2"/>
</dbReference>
<keyword evidence="1" id="KW-0808">Transferase</keyword>
<dbReference type="GO" id="GO:0016740">
    <property type="term" value="F:transferase activity"/>
    <property type="evidence" value="ECO:0007669"/>
    <property type="project" value="UniProtKB-KW"/>
</dbReference>
<accession>A0A6A6FDZ7</accession>
<dbReference type="InterPro" id="IPR023213">
    <property type="entry name" value="CAT-like_dom_sf"/>
</dbReference>
<proteinExistence type="predicted"/>
<dbReference type="PANTHER" id="PTHR31896">
    <property type="entry name" value="FAMILY REGULATORY PROTEIN, PUTATIVE (AFU_ORTHOLOGUE AFUA_3G14730)-RELATED"/>
    <property type="match status" value="1"/>
</dbReference>
<evidence type="ECO:0000256" key="1">
    <source>
        <dbReference type="ARBA" id="ARBA00022679"/>
    </source>
</evidence>
<reference evidence="3" key="1">
    <citation type="journal article" date="2020" name="Stud. Mycol.">
        <title>101 Dothideomycetes genomes: a test case for predicting lifestyles and emergence of pathogens.</title>
        <authorList>
            <person name="Haridas S."/>
            <person name="Albert R."/>
            <person name="Binder M."/>
            <person name="Bloem J."/>
            <person name="Labutti K."/>
            <person name="Salamov A."/>
            <person name="Andreopoulos B."/>
            <person name="Baker S."/>
            <person name="Barry K."/>
            <person name="Bills G."/>
            <person name="Bluhm B."/>
            <person name="Cannon C."/>
            <person name="Castanera R."/>
            <person name="Culley D."/>
            <person name="Daum C."/>
            <person name="Ezra D."/>
            <person name="Gonzalez J."/>
            <person name="Henrissat B."/>
            <person name="Kuo A."/>
            <person name="Liang C."/>
            <person name="Lipzen A."/>
            <person name="Lutzoni F."/>
            <person name="Magnuson J."/>
            <person name="Mondo S."/>
            <person name="Nolan M."/>
            <person name="Ohm R."/>
            <person name="Pangilinan J."/>
            <person name="Park H.-J."/>
            <person name="Ramirez L."/>
            <person name="Alfaro M."/>
            <person name="Sun H."/>
            <person name="Tritt A."/>
            <person name="Yoshinaga Y."/>
            <person name="Zwiers L.-H."/>
            <person name="Turgeon B."/>
            <person name="Goodwin S."/>
            <person name="Spatafora J."/>
            <person name="Crous P."/>
            <person name="Grigoriev I."/>
        </authorList>
    </citation>
    <scope>NUCLEOTIDE SEQUENCE</scope>
    <source>
        <strain evidence="3">SCOH1-5</strain>
    </source>
</reference>
<keyword evidence="4" id="KW-1185">Reference proteome</keyword>
<gene>
    <name evidence="3" type="ORF">CERZMDRAFT_98503</name>
</gene>
<dbReference type="InterPro" id="IPR051283">
    <property type="entry name" value="Sec_Metabolite_Acyltrans"/>
</dbReference>
<dbReference type="AlphaFoldDB" id="A0A6A6FDZ7"/>
<dbReference type="PANTHER" id="PTHR31896:SF64">
    <property type="entry name" value="TRICHOTHECENE 3-O-ACETYLTRANSFERASE"/>
    <property type="match status" value="1"/>
</dbReference>